<protein>
    <submittedName>
        <fullName evidence="7">Amino acid/amide ABC transporter ATP-binding protein 2, HAAT family</fullName>
    </submittedName>
</protein>
<dbReference type="SUPFAM" id="SSF52540">
    <property type="entry name" value="P-loop containing nucleoside triphosphate hydrolases"/>
    <property type="match status" value="1"/>
</dbReference>
<evidence type="ECO:0000313" key="8">
    <source>
        <dbReference type="Proteomes" id="UP000199444"/>
    </source>
</evidence>
<dbReference type="EMBL" id="FNKD01000003">
    <property type="protein sequence ID" value="SDQ91097.1"/>
    <property type="molecule type" value="Genomic_DNA"/>
</dbReference>
<name>A0A1H1EQT2_9BACI</name>
<dbReference type="PIRSF" id="PIRSF039137">
    <property type="entry name" value="ABC_branched_ATPase"/>
    <property type="match status" value="1"/>
</dbReference>
<dbReference type="PROSITE" id="PS50893">
    <property type="entry name" value="ABC_TRANSPORTER_2"/>
    <property type="match status" value="1"/>
</dbReference>
<dbReference type="CDD" id="cd03224">
    <property type="entry name" value="ABC_TM1139_LivF_branched"/>
    <property type="match status" value="1"/>
</dbReference>
<dbReference type="InterPro" id="IPR030660">
    <property type="entry name" value="ABC_branched_ATPase_LivF/BraG"/>
</dbReference>
<accession>A0A1H1EQT2</accession>
<dbReference type="InterPro" id="IPR052156">
    <property type="entry name" value="BCAA_Transport_ATP-bd_LivF"/>
</dbReference>
<dbReference type="PROSITE" id="PS00211">
    <property type="entry name" value="ABC_TRANSPORTER_1"/>
    <property type="match status" value="1"/>
</dbReference>
<dbReference type="InterPro" id="IPR017871">
    <property type="entry name" value="ABC_transporter-like_CS"/>
</dbReference>
<dbReference type="PANTHER" id="PTHR43820:SF4">
    <property type="entry name" value="HIGH-AFFINITY BRANCHED-CHAIN AMINO ACID TRANSPORT ATP-BINDING PROTEIN LIVF"/>
    <property type="match status" value="1"/>
</dbReference>
<dbReference type="GO" id="GO:0016887">
    <property type="term" value="F:ATP hydrolysis activity"/>
    <property type="evidence" value="ECO:0007669"/>
    <property type="project" value="InterPro"/>
</dbReference>
<dbReference type="Proteomes" id="UP000199444">
    <property type="component" value="Unassembled WGS sequence"/>
</dbReference>
<evidence type="ECO:0000313" key="7">
    <source>
        <dbReference type="EMBL" id="SDQ91097.1"/>
    </source>
</evidence>
<sequence length="239" mass="26035">MSQVKLQASELSVNYGPFTALEGINMNVKNGELVVLLGANGAGKSTIFRAISGLNKPSSGEVHFLGKEINGLSPDKLVKLGIVQCPEGRKLFPMMSVYENLHMGGFVLRKSKKEIKESLEYAYDLFPILRDKKNQAAGSLSGGQQQMLAIGRALMSKPKLLMLDEPSLGLAPLIVNQMFEVIQQINQQGTTVLLAEQNANAALKIADRGYVIENGQIVLEGKSEELFNNEEIRKAYIGA</sequence>
<feature type="domain" description="ABC transporter" evidence="6">
    <location>
        <begin position="6"/>
        <end position="239"/>
    </location>
</feature>
<dbReference type="Gene3D" id="3.40.50.300">
    <property type="entry name" value="P-loop containing nucleotide triphosphate hydrolases"/>
    <property type="match status" value="1"/>
</dbReference>
<dbReference type="InterPro" id="IPR003439">
    <property type="entry name" value="ABC_transporter-like_ATP-bd"/>
</dbReference>
<evidence type="ECO:0000256" key="4">
    <source>
        <dbReference type="ARBA" id="ARBA00022840"/>
    </source>
</evidence>
<keyword evidence="8" id="KW-1185">Reference proteome</keyword>
<dbReference type="GO" id="GO:0015807">
    <property type="term" value="P:L-amino acid transport"/>
    <property type="evidence" value="ECO:0007669"/>
    <property type="project" value="TreeGrafter"/>
</dbReference>
<evidence type="ECO:0000256" key="2">
    <source>
        <dbReference type="ARBA" id="ARBA00022448"/>
    </source>
</evidence>
<dbReference type="PANTHER" id="PTHR43820">
    <property type="entry name" value="HIGH-AFFINITY BRANCHED-CHAIN AMINO ACID TRANSPORT ATP-BINDING PROTEIN LIVF"/>
    <property type="match status" value="1"/>
</dbReference>
<keyword evidence="2" id="KW-0813">Transport</keyword>
<keyword evidence="5" id="KW-0029">Amino-acid transport</keyword>
<reference evidence="7 8" key="1">
    <citation type="submission" date="2016-10" db="EMBL/GenBank/DDBJ databases">
        <authorList>
            <person name="de Groot N.N."/>
        </authorList>
    </citation>
    <scope>NUCLEOTIDE SEQUENCE [LARGE SCALE GENOMIC DNA]</scope>
    <source>
        <strain evidence="7 8">CGMCC 1.10449</strain>
    </source>
</reference>
<comment type="similarity">
    <text evidence="1">Belongs to the ABC transporter superfamily.</text>
</comment>
<dbReference type="GO" id="GO:0005524">
    <property type="term" value="F:ATP binding"/>
    <property type="evidence" value="ECO:0007669"/>
    <property type="project" value="UniProtKB-KW"/>
</dbReference>
<dbReference type="STRING" id="553311.SAMN05216231_3003"/>
<evidence type="ECO:0000256" key="1">
    <source>
        <dbReference type="ARBA" id="ARBA00005417"/>
    </source>
</evidence>
<evidence type="ECO:0000256" key="5">
    <source>
        <dbReference type="ARBA" id="ARBA00022970"/>
    </source>
</evidence>
<dbReference type="AlphaFoldDB" id="A0A1H1EQT2"/>
<dbReference type="Pfam" id="PF00005">
    <property type="entry name" value="ABC_tran"/>
    <property type="match status" value="1"/>
</dbReference>
<dbReference type="GO" id="GO:0015658">
    <property type="term" value="F:branched-chain amino acid transmembrane transporter activity"/>
    <property type="evidence" value="ECO:0007669"/>
    <property type="project" value="InterPro"/>
</dbReference>
<organism evidence="7 8">
    <name type="scientific">Virgibacillus salinus</name>
    <dbReference type="NCBI Taxonomy" id="553311"/>
    <lineage>
        <taxon>Bacteria</taxon>
        <taxon>Bacillati</taxon>
        <taxon>Bacillota</taxon>
        <taxon>Bacilli</taxon>
        <taxon>Bacillales</taxon>
        <taxon>Bacillaceae</taxon>
        <taxon>Virgibacillus</taxon>
    </lineage>
</organism>
<dbReference type="InterPro" id="IPR027417">
    <property type="entry name" value="P-loop_NTPase"/>
</dbReference>
<gene>
    <name evidence="7" type="ORF">SAMN05216231_3003</name>
</gene>
<keyword evidence="4 7" id="KW-0067">ATP-binding</keyword>
<dbReference type="RefSeq" id="WP_092493764.1">
    <property type="nucleotide sequence ID" value="NZ_FNKD01000003.1"/>
</dbReference>
<evidence type="ECO:0000256" key="3">
    <source>
        <dbReference type="ARBA" id="ARBA00022741"/>
    </source>
</evidence>
<dbReference type="InterPro" id="IPR003593">
    <property type="entry name" value="AAA+_ATPase"/>
</dbReference>
<keyword evidence="3" id="KW-0547">Nucleotide-binding</keyword>
<dbReference type="SMART" id="SM00382">
    <property type="entry name" value="AAA"/>
    <property type="match status" value="1"/>
</dbReference>
<evidence type="ECO:0000259" key="6">
    <source>
        <dbReference type="PROSITE" id="PS50893"/>
    </source>
</evidence>
<proteinExistence type="inferred from homology"/>